<feature type="region of interest" description="Disordered" evidence="10">
    <location>
        <begin position="641"/>
        <end position="661"/>
    </location>
</feature>
<protein>
    <recommendedName>
        <fullName evidence="3">polynucleotide adenylyltransferase</fullName>
        <ecNumber evidence="3">2.7.7.19</ecNumber>
    </recommendedName>
</protein>
<evidence type="ECO:0000256" key="7">
    <source>
        <dbReference type="ARBA" id="ARBA00022840"/>
    </source>
</evidence>
<evidence type="ECO:0000256" key="1">
    <source>
        <dbReference type="ARBA" id="ARBA00004123"/>
    </source>
</evidence>
<dbReference type="SUPFAM" id="SSF81301">
    <property type="entry name" value="Nucleotidyltransferase"/>
    <property type="match status" value="1"/>
</dbReference>
<dbReference type="GO" id="GO:0006397">
    <property type="term" value="P:mRNA processing"/>
    <property type="evidence" value="ECO:0007669"/>
    <property type="project" value="UniProtKB-KW"/>
</dbReference>
<feature type="compositionally biased region" description="Polar residues" evidence="10">
    <location>
        <begin position="1495"/>
        <end position="1508"/>
    </location>
</feature>
<dbReference type="GO" id="GO:1990817">
    <property type="term" value="F:poly(A) RNA polymerase activity"/>
    <property type="evidence" value="ECO:0007669"/>
    <property type="project" value="UniProtKB-EC"/>
</dbReference>
<reference evidence="12 13" key="1">
    <citation type="submission" date="2024-10" db="EMBL/GenBank/DDBJ databases">
        <authorList>
            <person name="Kim D."/>
        </authorList>
    </citation>
    <scope>NUCLEOTIDE SEQUENCE [LARGE SCALE GENOMIC DNA]</scope>
    <source>
        <strain evidence="12">BH-2024</strain>
    </source>
</reference>
<dbReference type="Pfam" id="PF04928">
    <property type="entry name" value="PAP_central"/>
    <property type="match status" value="1"/>
</dbReference>
<evidence type="ECO:0000256" key="10">
    <source>
        <dbReference type="SAM" id="MobiDB-lite"/>
    </source>
</evidence>
<evidence type="ECO:0000256" key="8">
    <source>
        <dbReference type="ARBA" id="ARBA00023242"/>
    </source>
</evidence>
<feature type="compositionally biased region" description="Polar residues" evidence="10">
    <location>
        <begin position="1458"/>
        <end position="1471"/>
    </location>
</feature>
<evidence type="ECO:0000256" key="2">
    <source>
        <dbReference type="ARBA" id="ARBA00010912"/>
    </source>
</evidence>
<evidence type="ECO:0000256" key="3">
    <source>
        <dbReference type="ARBA" id="ARBA00012388"/>
    </source>
</evidence>
<dbReference type="Proteomes" id="UP001620626">
    <property type="component" value="Unassembled WGS sequence"/>
</dbReference>
<dbReference type="Gene3D" id="3.30.460.10">
    <property type="entry name" value="Beta Polymerase, domain 2"/>
    <property type="match status" value="1"/>
</dbReference>
<feature type="domain" description="Poly(A) polymerase central" evidence="11">
    <location>
        <begin position="1983"/>
        <end position="2129"/>
    </location>
</feature>
<feature type="compositionally biased region" description="Basic and acidic residues" evidence="10">
    <location>
        <begin position="1472"/>
        <end position="1494"/>
    </location>
</feature>
<dbReference type="EMBL" id="JBICBT010000184">
    <property type="protein sequence ID" value="KAL3121567.1"/>
    <property type="molecule type" value="Genomic_DNA"/>
</dbReference>
<evidence type="ECO:0000313" key="12">
    <source>
        <dbReference type="EMBL" id="KAL3121567.1"/>
    </source>
</evidence>
<keyword evidence="8" id="KW-0539">Nucleus</keyword>
<dbReference type="Gene3D" id="1.10.1410.10">
    <property type="match status" value="1"/>
</dbReference>
<feature type="compositionally biased region" description="Basic and acidic residues" evidence="10">
    <location>
        <begin position="1408"/>
        <end position="1429"/>
    </location>
</feature>
<keyword evidence="5" id="KW-0808">Transferase</keyword>
<name>A0ABD2M227_9BILA</name>
<sequence>MVVHVEKRLFYAEDDSHKIFEIQAVNWHFQELAMEIGEEAFPNLNIAKLDEEHTKIVAKSAKMKGIDGTKKALCYHYNFVEKIVANGYKLAKDESTWTDFVEKKRIGQLVKLNSFDAFEVPTIKWLDIHCSSKDECEKIVEHLSSCEQKLNIIHAENLARAIRKSEQFRHFLCSKDVDDLQIIIKPRIEKLVGTLELMRLEEQFPEHLRIDLMGQSTILECLQHILSLNFHKRKSVFLRATTAQMIGILYEKEKQFKKQLSKGDGNLQKTFEQKVAAILADAFGDLHSPKTICIMIKFVQFVHQSKKEKLETELKRWKAKKCEEEEQQHKTLDDYLTKELGKAYRDAILVLLQGQQGAKERKRAEKMAELLRRRGAKTMLLQIIGPKLFNELEEKSGHLLEGIIPSNSFLNDEILWEHYETTLLDKSALELPSKMQADVITFCRWLHRQLVGERNMHILWDRMNKLFDLEHDALFVGLEEQNWDAMETILKLGRIFAETKQFMEDEILAKKLGQSSNYEQEMLKSKWEKAIGQKSDEKSGEKATKMEGWDQFLNKIHQAEIFGLMGRHEHIMDKFREFYTEEIFSRFSLFVNISEFINEWETLYGIDEHKKNGKRNKTAKIGKTEKSQSEMEIEEKEIAKANNSKGRQKEKNQNFGCPDKKTPSEFSPFNEENFILKADQSLASDFIEFFQVKNDKVQIIMSKIGQCFSIELSTILWALTNLLQQMEKEMEKGFTNQSKSVQICVAYHLIEYTVKSEAKTLDQWRQSLLYEEFIDEDDQIFSMDRIDLSQWLQQKCASGEASSHVVSRLCSNRAKVVEFTAYAFRETLKMSRQLCGHFCNFKMPTEEKGRFEINESKQIEFIGGMSEIENAKNKLLILVGRLHFIRLEEEFPEVLRIDAMLSITQPILYTYLFPLNSHTETAKAAESRIGIPFIIRHINSYLAAKNKEPTADAKVNKAFARKAQEIFTESYKGLAKRGTFFGGDGMGRSVCILMAFKRLIEGILPLCMADKKCSNLEQLKKWSANKNCATDEWKMNAFNEQRNFMAFIHLEMLRLYIREDSEFAEFIRKTPGTKNRMRKLLVKEANYEELMESCSANVQNDEVFTDNWLVDLYLEFLSNFEAWNSEKKLLYTLALSYAVWVRWMDAETAPENPRLTIGMREIYEQIWTNKRSYYQQKVYDELFDEPMEVLFFELVEIGEVFEKLRNFVESKRNEKNWDKLGITKVSRGRNGQLLSERKKGKGGNGKLLKEWDEIVENINLRMKKDGIMEKPFEKEQIQLTEWIQNLHFIALNALIGQQKSMRDKLRNELKCRQEIVEKWLTQFMEWSLAEKIMSQLKLNEEEFMIMRENEKKMQKEAEILEEKERKTEEEKRKKDLEEWDEKEKKAKKINEKAKKERQKQNTTKQKKQKETEEKKSDGKSEKIMEDSTKLKQCFSSSNSTNLTGEKNNGKSEKKKTRITSNSIGNGQNVAETENKEQKNRIKMEMEKSERKEPRLSSNSIGNGQNVAETENKEQKNEGIELEKAMGNVEILDLIREDYLMGKYEEFLEQSNEKSGLILDIGIYLNEIVKRFEFIEQIMQMKTISEFEKHEIETIYSEQKQRDETKRKWKEFLQNYAAKAKNGNLKGENLKEFLYFLLKEIYLESEGRKIKISEKNATKKIRQINGQMHRNNLAKAIGKGIGKIPEIWAKLDDQRRTNLLTILCGKEDGSLKKAKHSLESQFAVHLEKWRKMLEQKRIDKISTIQNRKYMLKSQFISEEKVIAQNDEMNSLILSEINQQIFFDEIDDKNHLKELDKILLENEYEHTEKANEALAALKSIVSKWSRGEAVLLEIGSFMLGANTANSDVDVIFIVPEKATKKEEIGKFFGTTKCNLAQRRMCADGSFYCHLCQNEKVGSLKKMPFAYVPLVGLKFDGIQFDVLFVSIPTSESLPKNEPMSRNEVMALIRKLAGQKEADEKMIKSLAAFISNEKIMALLGRKNMQKFRKFLTILKFWSKANFIYEPKFGFFNGISLATMATKVMLLYPNASILFLVDKFFLTFALWDWPIPLRLEEYVPDELQTFSWTPKDEEKNRNSPLLMPIITPGCFEQNAMFNMNSSTFKIVQKSMRESLIKVRKIQNSNPSENWVQLFPTANFTEKYDHFFAVCCVVANPIHLEQFCDFVDRRIRLQLLHFDQLTDEVSFSHIKTEGGSKFDCPNSILMPSLAKNRHLSLHKAWLIGIELVEKKAANGGEKERIKLNINAKLNEEFNQNILESYFKANGWHPAELISKYVDKSEVVHG</sequence>
<proteinExistence type="inferred from homology"/>
<dbReference type="Gene3D" id="3.30.70.590">
    <property type="entry name" value="Poly(A) polymerase predicted RNA binding domain"/>
    <property type="match status" value="1"/>
</dbReference>
<dbReference type="InterPro" id="IPR043519">
    <property type="entry name" value="NT_sf"/>
</dbReference>
<evidence type="ECO:0000259" key="11">
    <source>
        <dbReference type="Pfam" id="PF04928"/>
    </source>
</evidence>
<dbReference type="SUPFAM" id="SSF81631">
    <property type="entry name" value="PAP/OAS1 substrate-binding domain"/>
    <property type="match status" value="1"/>
</dbReference>
<feature type="region of interest" description="Disordered" evidence="10">
    <location>
        <begin position="1362"/>
        <end position="1514"/>
    </location>
</feature>
<comment type="similarity">
    <text evidence="2">Belongs to the poly(A) polymerase family.</text>
</comment>
<dbReference type="EC" id="2.7.7.19" evidence="3"/>
<dbReference type="PANTHER" id="PTHR10682:SF10">
    <property type="entry name" value="POLYNUCLEOTIDE ADENYLYLTRANSFERASE"/>
    <property type="match status" value="1"/>
</dbReference>
<feature type="compositionally biased region" description="Basic and acidic residues" evidence="10">
    <location>
        <begin position="647"/>
        <end position="661"/>
    </location>
</feature>
<dbReference type="GO" id="GO:0005634">
    <property type="term" value="C:nucleus"/>
    <property type="evidence" value="ECO:0007669"/>
    <property type="project" value="UniProtKB-SubCell"/>
</dbReference>
<comment type="caution">
    <text evidence="12">The sequence shown here is derived from an EMBL/GenBank/DDBJ whole genome shotgun (WGS) entry which is preliminary data.</text>
</comment>
<feature type="compositionally biased region" description="Basic and acidic residues" evidence="10">
    <location>
        <begin position="1362"/>
        <end position="1394"/>
    </location>
</feature>
<evidence type="ECO:0000256" key="4">
    <source>
        <dbReference type="ARBA" id="ARBA00022664"/>
    </source>
</evidence>
<dbReference type="InterPro" id="IPR007012">
    <property type="entry name" value="PolA_pol_cen_dom"/>
</dbReference>
<evidence type="ECO:0000256" key="5">
    <source>
        <dbReference type="ARBA" id="ARBA00022679"/>
    </source>
</evidence>
<keyword evidence="13" id="KW-1185">Reference proteome</keyword>
<dbReference type="PANTHER" id="PTHR10682">
    <property type="entry name" value="POLY A POLYMERASE"/>
    <property type="match status" value="1"/>
</dbReference>
<keyword evidence="4" id="KW-0507">mRNA processing</keyword>
<comment type="catalytic activity">
    <reaction evidence="9">
        <text>RNA(n) + ATP = RNA(n)-3'-adenine ribonucleotide + diphosphate</text>
        <dbReference type="Rhea" id="RHEA:11332"/>
        <dbReference type="Rhea" id="RHEA-COMP:14527"/>
        <dbReference type="Rhea" id="RHEA-COMP:17347"/>
        <dbReference type="ChEBI" id="CHEBI:30616"/>
        <dbReference type="ChEBI" id="CHEBI:33019"/>
        <dbReference type="ChEBI" id="CHEBI:140395"/>
        <dbReference type="ChEBI" id="CHEBI:173115"/>
        <dbReference type="EC" id="2.7.7.19"/>
    </reaction>
</comment>
<organism evidence="12 13">
    <name type="scientific">Heterodera trifolii</name>
    <dbReference type="NCBI Taxonomy" id="157864"/>
    <lineage>
        <taxon>Eukaryota</taxon>
        <taxon>Metazoa</taxon>
        <taxon>Ecdysozoa</taxon>
        <taxon>Nematoda</taxon>
        <taxon>Chromadorea</taxon>
        <taxon>Rhabditida</taxon>
        <taxon>Tylenchina</taxon>
        <taxon>Tylenchomorpha</taxon>
        <taxon>Tylenchoidea</taxon>
        <taxon>Heteroderidae</taxon>
        <taxon>Heteroderinae</taxon>
        <taxon>Heterodera</taxon>
    </lineage>
</organism>
<keyword evidence="7" id="KW-0067">ATP-binding</keyword>
<feature type="compositionally biased region" description="Polar residues" evidence="10">
    <location>
        <begin position="1433"/>
        <end position="1442"/>
    </location>
</feature>
<accession>A0ABD2M227</accession>
<dbReference type="GO" id="GO:0005524">
    <property type="term" value="F:ATP binding"/>
    <property type="evidence" value="ECO:0007669"/>
    <property type="project" value="UniProtKB-KW"/>
</dbReference>
<evidence type="ECO:0000256" key="9">
    <source>
        <dbReference type="ARBA" id="ARBA00048830"/>
    </source>
</evidence>
<evidence type="ECO:0000256" key="6">
    <source>
        <dbReference type="ARBA" id="ARBA00022741"/>
    </source>
</evidence>
<gene>
    <name evidence="12" type="ORF">niasHT_009044</name>
</gene>
<comment type="subcellular location">
    <subcellularLocation>
        <location evidence="1">Nucleus</location>
    </subcellularLocation>
</comment>
<keyword evidence="6" id="KW-0547">Nucleotide-binding</keyword>
<evidence type="ECO:0000313" key="13">
    <source>
        <dbReference type="Proteomes" id="UP001620626"/>
    </source>
</evidence>